<dbReference type="EMBL" id="JAWJZY010000002">
    <property type="protein sequence ID" value="MEE8658211.1"/>
    <property type="molecule type" value="Genomic_DNA"/>
</dbReference>
<organism evidence="2 3">
    <name type="scientific">Sorlinia euscelidii</name>
    <dbReference type="NCBI Taxonomy" id="3081148"/>
    <lineage>
        <taxon>Bacteria</taxon>
        <taxon>Pseudomonadati</taxon>
        <taxon>Pseudomonadota</taxon>
        <taxon>Alphaproteobacteria</taxon>
        <taxon>Acetobacterales</taxon>
        <taxon>Acetobacteraceae</taxon>
        <taxon>Sorlinia</taxon>
    </lineage>
</organism>
<reference evidence="2 3" key="1">
    <citation type="submission" date="2023-10" db="EMBL/GenBank/DDBJ databases">
        <title>Sorlinia euscelidii gen. nov., sp. nov., an acetic acid bacteria isolated from the gut of Euscelidius variegatus emitter.</title>
        <authorList>
            <person name="Michoud G."/>
            <person name="Marasco R."/>
            <person name="Seferji K."/>
            <person name="Gonella E."/>
            <person name="Garuglieri E."/>
            <person name="Alma A."/>
            <person name="Mapelli F."/>
            <person name="Borin S."/>
            <person name="Daffonchio D."/>
            <person name="Crotti E."/>
        </authorList>
    </citation>
    <scope>NUCLEOTIDE SEQUENCE [LARGE SCALE GENOMIC DNA]</scope>
    <source>
        <strain evidence="2 3">EV16P</strain>
    </source>
</reference>
<keyword evidence="3" id="KW-1185">Reference proteome</keyword>
<protein>
    <submittedName>
        <fullName evidence="2">Uncharacterized protein</fullName>
    </submittedName>
</protein>
<name>A0ABU7U2B4_9PROT</name>
<evidence type="ECO:0000256" key="1">
    <source>
        <dbReference type="SAM" id="SignalP"/>
    </source>
</evidence>
<keyword evidence="1" id="KW-0732">Signal</keyword>
<evidence type="ECO:0000313" key="2">
    <source>
        <dbReference type="EMBL" id="MEE8658211.1"/>
    </source>
</evidence>
<dbReference type="Proteomes" id="UP001312908">
    <property type="component" value="Unassembled WGS sequence"/>
</dbReference>
<comment type="caution">
    <text evidence="2">The sequence shown here is derived from an EMBL/GenBank/DDBJ whole genome shotgun (WGS) entry which is preliminary data.</text>
</comment>
<dbReference type="PROSITE" id="PS51257">
    <property type="entry name" value="PROKAR_LIPOPROTEIN"/>
    <property type="match status" value="1"/>
</dbReference>
<accession>A0ABU7U2B4</accession>
<gene>
    <name evidence="2" type="ORF">DOFOFD_04215</name>
</gene>
<sequence>MIFGTYRYCYFFHTALISLSLTCLASTALAACDGTSGTVTCTGTITTTVGSGRNDSIKTLNLE</sequence>
<proteinExistence type="predicted"/>
<evidence type="ECO:0000313" key="3">
    <source>
        <dbReference type="Proteomes" id="UP001312908"/>
    </source>
</evidence>
<feature type="signal peptide" evidence="1">
    <location>
        <begin position="1"/>
        <end position="30"/>
    </location>
</feature>
<feature type="chain" id="PRO_5045530562" evidence="1">
    <location>
        <begin position="31"/>
        <end position="63"/>
    </location>
</feature>